<comment type="similarity">
    <text evidence="3">Belongs to the RimP family.</text>
</comment>
<evidence type="ECO:0000256" key="3">
    <source>
        <dbReference type="HAMAP-Rule" id="MF_01077"/>
    </source>
</evidence>
<feature type="domain" description="Ribosome maturation factor RimP C-terminal" evidence="5">
    <location>
        <begin position="108"/>
        <end position="169"/>
    </location>
</feature>
<dbReference type="GO" id="GO:0000028">
    <property type="term" value="P:ribosomal small subunit assembly"/>
    <property type="evidence" value="ECO:0007669"/>
    <property type="project" value="TreeGrafter"/>
</dbReference>
<dbReference type="InterPro" id="IPR028998">
    <property type="entry name" value="RimP_C"/>
</dbReference>
<name>A0A660KU12_9BACL</name>
<dbReference type="SUPFAM" id="SSF74942">
    <property type="entry name" value="YhbC-like, C-terminal domain"/>
    <property type="match status" value="1"/>
</dbReference>
<evidence type="ECO:0000313" key="7">
    <source>
        <dbReference type="Proteomes" id="UP000267019"/>
    </source>
</evidence>
<accession>A0A660KU12</accession>
<dbReference type="InterPro" id="IPR003728">
    <property type="entry name" value="Ribosome_maturation_RimP"/>
</dbReference>
<proteinExistence type="inferred from homology"/>
<keyword evidence="1 3" id="KW-0963">Cytoplasm</keyword>
<reference evidence="6 7" key="1">
    <citation type="submission" date="2018-10" db="EMBL/GenBank/DDBJ databases">
        <title>Genomic Encyclopedia of Type Strains, Phase IV (KMG-IV): sequencing the most valuable type-strain genomes for metagenomic binning, comparative biology and taxonomic classification.</title>
        <authorList>
            <person name="Goeker M."/>
        </authorList>
    </citation>
    <scope>NUCLEOTIDE SEQUENCE [LARGE SCALE GENOMIC DNA]</scope>
    <source>
        <strain evidence="6 7">DSM 22653</strain>
    </source>
</reference>
<dbReference type="SUPFAM" id="SSF75420">
    <property type="entry name" value="YhbC-like, N-terminal domain"/>
    <property type="match status" value="1"/>
</dbReference>
<dbReference type="AlphaFoldDB" id="A0A660KU12"/>
<dbReference type="GO" id="GO:0006412">
    <property type="term" value="P:translation"/>
    <property type="evidence" value="ECO:0007669"/>
    <property type="project" value="TreeGrafter"/>
</dbReference>
<dbReference type="InterPro" id="IPR028989">
    <property type="entry name" value="RimP_N"/>
</dbReference>
<keyword evidence="7" id="KW-1185">Reference proteome</keyword>
<keyword evidence="2 3" id="KW-0690">Ribosome biogenesis</keyword>
<sequence length="172" mass="19411">MGLPTLLFCEGKALRDDRLRSSEERERELEHLVESIVGDMGYVLVDVAEVRERANLVVRVAVDRPEGGITLGEIERISLALGDALDVASLYDHPYLLDVTSPGLDRELRTDREFRWAEGKPIRLITREPLEGANVWEGILRVGADPLVVEVEGRQVEIPRRLVKRARLNIPL</sequence>
<dbReference type="GO" id="GO:0005829">
    <property type="term" value="C:cytosol"/>
    <property type="evidence" value="ECO:0007669"/>
    <property type="project" value="TreeGrafter"/>
</dbReference>
<dbReference type="InterPro" id="IPR036847">
    <property type="entry name" value="RimP_C_sf"/>
</dbReference>
<comment type="subcellular location">
    <subcellularLocation>
        <location evidence="3">Cytoplasm</location>
    </subcellularLocation>
</comment>
<dbReference type="HAMAP" id="MF_01077">
    <property type="entry name" value="RimP"/>
    <property type="match status" value="1"/>
</dbReference>
<dbReference type="Gene3D" id="3.30.300.70">
    <property type="entry name" value="RimP-like superfamily, N-terminal"/>
    <property type="match status" value="1"/>
</dbReference>
<dbReference type="PANTHER" id="PTHR33867">
    <property type="entry name" value="RIBOSOME MATURATION FACTOR RIMP"/>
    <property type="match status" value="1"/>
</dbReference>
<comment type="function">
    <text evidence="3">Required for maturation of 30S ribosomal subunits.</text>
</comment>
<comment type="caution">
    <text evidence="6">The sequence shown here is derived from an EMBL/GenBank/DDBJ whole genome shotgun (WGS) entry which is preliminary data.</text>
</comment>
<evidence type="ECO:0000313" key="6">
    <source>
        <dbReference type="EMBL" id="RKQ84230.1"/>
    </source>
</evidence>
<protein>
    <recommendedName>
        <fullName evidence="3">Ribosome maturation factor RimP</fullName>
    </recommendedName>
</protein>
<evidence type="ECO:0000256" key="2">
    <source>
        <dbReference type="ARBA" id="ARBA00022517"/>
    </source>
</evidence>
<feature type="domain" description="Ribosome maturation factor RimP N-terminal" evidence="4">
    <location>
        <begin position="32"/>
        <end position="105"/>
    </location>
</feature>
<dbReference type="Gene3D" id="2.30.30.180">
    <property type="entry name" value="Ribosome maturation factor RimP, C-terminal domain"/>
    <property type="match status" value="1"/>
</dbReference>
<dbReference type="EMBL" id="RBIJ01000004">
    <property type="protein sequence ID" value="RKQ84230.1"/>
    <property type="molecule type" value="Genomic_DNA"/>
</dbReference>
<dbReference type="InterPro" id="IPR035956">
    <property type="entry name" value="RimP_N_sf"/>
</dbReference>
<dbReference type="Pfam" id="PF17384">
    <property type="entry name" value="DUF150_C"/>
    <property type="match status" value="1"/>
</dbReference>
<evidence type="ECO:0000256" key="1">
    <source>
        <dbReference type="ARBA" id="ARBA00022490"/>
    </source>
</evidence>
<evidence type="ECO:0000259" key="4">
    <source>
        <dbReference type="Pfam" id="PF02576"/>
    </source>
</evidence>
<dbReference type="PANTHER" id="PTHR33867:SF1">
    <property type="entry name" value="RIBOSOME MATURATION FACTOR RIMP"/>
    <property type="match status" value="1"/>
</dbReference>
<dbReference type="CDD" id="cd01734">
    <property type="entry name" value="YlxS_C"/>
    <property type="match status" value="1"/>
</dbReference>
<evidence type="ECO:0000259" key="5">
    <source>
        <dbReference type="Pfam" id="PF17384"/>
    </source>
</evidence>
<dbReference type="Pfam" id="PF02576">
    <property type="entry name" value="RimP_N"/>
    <property type="match status" value="1"/>
</dbReference>
<organism evidence="6 7">
    <name type="scientific">Brockia lithotrophica</name>
    <dbReference type="NCBI Taxonomy" id="933949"/>
    <lineage>
        <taxon>Bacteria</taxon>
        <taxon>Bacillati</taxon>
        <taxon>Bacillota</taxon>
        <taxon>Bacilli</taxon>
        <taxon>Bacillales</taxon>
        <taxon>Bacillales Family X. Incertae Sedis</taxon>
        <taxon>Brockia</taxon>
    </lineage>
</organism>
<dbReference type="Proteomes" id="UP000267019">
    <property type="component" value="Unassembled WGS sequence"/>
</dbReference>
<gene>
    <name evidence="3" type="primary">rimP</name>
    <name evidence="6" type="ORF">C7438_1408</name>
</gene>